<feature type="transmembrane region" description="Helical" evidence="2">
    <location>
        <begin position="302"/>
        <end position="324"/>
    </location>
</feature>
<feature type="compositionally biased region" description="Polar residues" evidence="1">
    <location>
        <begin position="100"/>
        <end position="111"/>
    </location>
</feature>
<feature type="compositionally biased region" description="Low complexity" evidence="1">
    <location>
        <begin position="266"/>
        <end position="285"/>
    </location>
</feature>
<name>A0A6I9Q616_9TELE</name>
<sequence>MMETKVWIALCALLLFNLGSAENNEGPAPASSSSQSFLPVEPSPEAAHSELPDSLDPNHITNPSSKSNGSLIVNTTTEEEPMINDTNITSSSEADVLEGNGNQTNLTTSQPPIAPSASHAPKSHTPTTSTSTGPTHTTHSTSVVTPTSTPPTTSHSAPAVANSVTASNQTVPSTSVPTPEPPKPEASTTTIIIYSSSMPTTSSSQETPNSESTSRQNTLQPDEHPETPTKPQLETTSNPPSSPTAKAEPLADLPSQLIVGGDKASPLHTQTLTQPPSTSSASTDTTRHSTIMALFGKETETVMGLCFLSFSVALCLFAKGFLYLQYLTSTLKGILPGKYGKPDQLYPVHWTFGYS</sequence>
<feature type="region of interest" description="Disordered" evidence="1">
    <location>
        <begin position="198"/>
        <end position="285"/>
    </location>
</feature>
<dbReference type="AlphaFoldDB" id="A0A6I9Q616"/>
<gene>
    <name evidence="5" type="primary">LOC104967761</name>
</gene>
<feature type="compositionally biased region" description="Polar residues" evidence="1">
    <location>
        <begin position="229"/>
        <end position="239"/>
    </location>
</feature>
<evidence type="ECO:0000256" key="2">
    <source>
        <dbReference type="SAM" id="Phobius"/>
    </source>
</evidence>
<dbReference type="Proteomes" id="UP000504611">
    <property type="component" value="Unplaced"/>
</dbReference>
<reference evidence="5" key="1">
    <citation type="submission" date="2025-08" db="UniProtKB">
        <authorList>
            <consortium name="RefSeq"/>
        </authorList>
    </citation>
    <scope>IDENTIFICATION</scope>
    <source>
        <tissue evidence="5">Muscle</tissue>
    </source>
</reference>
<feature type="region of interest" description="Disordered" evidence="1">
    <location>
        <begin position="24"/>
        <end position="71"/>
    </location>
</feature>
<evidence type="ECO:0000313" key="4">
    <source>
        <dbReference type="Proteomes" id="UP000504611"/>
    </source>
</evidence>
<feature type="region of interest" description="Disordered" evidence="1">
    <location>
        <begin position="93"/>
        <end position="186"/>
    </location>
</feature>
<protein>
    <submittedName>
        <fullName evidence="5">Uncharacterized protein PB18E9.04c isoform X1</fullName>
    </submittedName>
</protein>
<proteinExistence type="predicted"/>
<organism evidence="4 5">
    <name type="scientific">Notothenia coriiceps</name>
    <name type="common">black rockcod</name>
    <dbReference type="NCBI Taxonomy" id="8208"/>
    <lineage>
        <taxon>Eukaryota</taxon>
        <taxon>Metazoa</taxon>
        <taxon>Chordata</taxon>
        <taxon>Craniata</taxon>
        <taxon>Vertebrata</taxon>
        <taxon>Euteleostomi</taxon>
        <taxon>Actinopterygii</taxon>
        <taxon>Neopterygii</taxon>
        <taxon>Teleostei</taxon>
        <taxon>Neoteleostei</taxon>
        <taxon>Acanthomorphata</taxon>
        <taxon>Eupercaria</taxon>
        <taxon>Perciformes</taxon>
        <taxon>Notothenioidei</taxon>
        <taxon>Nototheniidae</taxon>
        <taxon>Notothenia</taxon>
    </lineage>
</organism>
<keyword evidence="4" id="KW-1185">Reference proteome</keyword>
<keyword evidence="2" id="KW-1133">Transmembrane helix</keyword>
<evidence type="ECO:0000256" key="3">
    <source>
        <dbReference type="SAM" id="SignalP"/>
    </source>
</evidence>
<feature type="signal peptide" evidence="3">
    <location>
        <begin position="1"/>
        <end position="21"/>
    </location>
</feature>
<dbReference type="GeneID" id="104967761"/>
<keyword evidence="2" id="KW-0812">Transmembrane</keyword>
<dbReference type="RefSeq" id="XP_010795587.1">
    <property type="nucleotide sequence ID" value="XM_010797285.1"/>
</dbReference>
<feature type="compositionally biased region" description="Polar residues" evidence="1">
    <location>
        <begin position="59"/>
        <end position="71"/>
    </location>
</feature>
<feature type="chain" id="PRO_5027030568" evidence="3">
    <location>
        <begin position="22"/>
        <end position="355"/>
    </location>
</feature>
<dbReference type="OrthoDB" id="8964578at2759"/>
<evidence type="ECO:0000313" key="5">
    <source>
        <dbReference type="RefSeq" id="XP_010795587.1"/>
    </source>
</evidence>
<feature type="compositionally biased region" description="Low complexity" evidence="1">
    <location>
        <begin position="118"/>
        <end position="160"/>
    </location>
</feature>
<feature type="compositionally biased region" description="Polar residues" evidence="1">
    <location>
        <begin position="205"/>
        <end position="220"/>
    </location>
</feature>
<accession>A0A6I9Q616</accession>
<dbReference type="KEGG" id="ncc:104967761"/>
<keyword evidence="2" id="KW-0472">Membrane</keyword>
<evidence type="ECO:0000256" key="1">
    <source>
        <dbReference type="SAM" id="MobiDB-lite"/>
    </source>
</evidence>
<keyword evidence="3" id="KW-0732">Signal</keyword>